<reference evidence="3 4" key="1">
    <citation type="submission" date="2023-09" db="EMBL/GenBank/DDBJ databases">
        <title>Genomes of two closely related lineages of the louse Polyplax serrata with different host specificities.</title>
        <authorList>
            <person name="Martinu J."/>
            <person name="Tarabai H."/>
            <person name="Stefka J."/>
            <person name="Hypsa V."/>
        </authorList>
    </citation>
    <scope>NUCLEOTIDE SEQUENCE [LARGE SCALE GENOMIC DNA]</scope>
    <source>
        <strain evidence="3">98ZLc_SE</strain>
    </source>
</reference>
<dbReference type="InterPro" id="IPR028730">
    <property type="entry name" value="ZFYVE26"/>
</dbReference>
<dbReference type="EMBL" id="JAWJWF010000047">
    <property type="protein sequence ID" value="KAK6621479.1"/>
    <property type="molecule type" value="Genomic_DNA"/>
</dbReference>
<comment type="caution">
    <text evidence="3">The sequence shown here is derived from an EMBL/GenBank/DDBJ whole genome shotgun (WGS) entry which is preliminary data.</text>
</comment>
<dbReference type="Pfam" id="PF25569">
    <property type="entry name" value="TPR_ZFYVE26"/>
    <property type="match status" value="1"/>
</dbReference>
<name>A0ABR1AJL6_POLSC</name>
<evidence type="ECO:0000313" key="4">
    <source>
        <dbReference type="Proteomes" id="UP001359485"/>
    </source>
</evidence>
<dbReference type="Proteomes" id="UP001359485">
    <property type="component" value="Unassembled WGS sequence"/>
</dbReference>
<feature type="region of interest" description="Disordered" evidence="1">
    <location>
        <begin position="493"/>
        <end position="512"/>
    </location>
</feature>
<evidence type="ECO:0000256" key="1">
    <source>
        <dbReference type="SAM" id="MobiDB-lite"/>
    </source>
</evidence>
<feature type="compositionally biased region" description="Polar residues" evidence="1">
    <location>
        <begin position="494"/>
        <end position="512"/>
    </location>
</feature>
<dbReference type="InterPro" id="IPR057946">
    <property type="entry name" value="TPR_ZFYVE26"/>
</dbReference>
<feature type="domain" description="ZFYVE26-like TPR repeats" evidence="2">
    <location>
        <begin position="372"/>
        <end position="493"/>
    </location>
</feature>
<keyword evidence="4" id="KW-1185">Reference proteome</keyword>
<gene>
    <name evidence="3" type="ORF">RUM44_001286</name>
</gene>
<dbReference type="PANTHER" id="PTHR46591">
    <property type="entry name" value="ZINC FINGER FYVE DOMAIN-CONTAINING PROTEIN 26"/>
    <property type="match status" value="1"/>
</dbReference>
<organism evidence="3 4">
    <name type="scientific">Polyplax serrata</name>
    <name type="common">Common mouse louse</name>
    <dbReference type="NCBI Taxonomy" id="468196"/>
    <lineage>
        <taxon>Eukaryota</taxon>
        <taxon>Metazoa</taxon>
        <taxon>Ecdysozoa</taxon>
        <taxon>Arthropoda</taxon>
        <taxon>Hexapoda</taxon>
        <taxon>Insecta</taxon>
        <taxon>Pterygota</taxon>
        <taxon>Neoptera</taxon>
        <taxon>Paraneoptera</taxon>
        <taxon>Psocodea</taxon>
        <taxon>Troctomorpha</taxon>
        <taxon>Phthiraptera</taxon>
        <taxon>Anoplura</taxon>
        <taxon>Polyplacidae</taxon>
        <taxon>Polyplax</taxon>
    </lineage>
</organism>
<protein>
    <recommendedName>
        <fullName evidence="2">ZFYVE26-like TPR repeats domain-containing protein</fullName>
    </recommendedName>
</protein>
<evidence type="ECO:0000313" key="3">
    <source>
        <dbReference type="EMBL" id="KAK6621479.1"/>
    </source>
</evidence>
<accession>A0ABR1AJL6</accession>
<evidence type="ECO:0000259" key="2">
    <source>
        <dbReference type="Pfam" id="PF25569"/>
    </source>
</evidence>
<dbReference type="PANTHER" id="PTHR46591:SF1">
    <property type="entry name" value="ZINC FINGER FYVE DOMAIN-CONTAINING PROTEIN 26"/>
    <property type="match status" value="1"/>
</dbReference>
<proteinExistence type="predicted"/>
<sequence>MCSFSEYPDSPISTKCGLDRTGVWAAWGKVCLAAGSWEDARIKFSHCLRSSPKPARNPPLVNEICHILESATSFPNVKIQQKLPEKGQVVAQEIAQILSTLKHISQGKSLPLSAISSKNSVHYEEEIYYLATYGSHQALLSFYFKQDELKNALNYLLQMQLEPDLFYECLLLPSYRSDQHEKFKSSLLSVDSSLDSFKKYLSHSCTILQKIGYLNTLYDLQVLMKDYVRAAVTCIHLYQKSATNFTELVSRSSHLHTALRHLEEELGAIMKKTKRLDCIMQMDPKTINRHMNTIWRQLEAAKFLSACESQDKFTVKDIFPDEVTEECEIPTLFDGNPQRIILVKMIVLLGKNIAEGFGVAFRIIQDHHLDLHAICIGLGKKLAENGRTSDIPALVDCLKTSGVADVNPLIDKTISVSIPILKQNEVPLTELEPLAKLIKNVELRVNAFIDTQQLVSAYILAVNSNRLNDIERIMQVAEQTGQESIKKICKSKLDQSIESGSARPSTQSSGTK</sequence>